<comment type="caution">
    <text evidence="3">The sequence shown here is derived from an EMBL/GenBank/DDBJ whole genome shotgun (WGS) entry which is preliminary data.</text>
</comment>
<protein>
    <submittedName>
        <fullName evidence="3">Heterokaryon incompatibility protein-domain-containing protein</fullName>
    </submittedName>
</protein>
<evidence type="ECO:0000313" key="4">
    <source>
        <dbReference type="Proteomes" id="UP001285908"/>
    </source>
</evidence>
<proteinExistence type="predicted"/>
<dbReference type="PANTHER" id="PTHR24148:SF79">
    <property type="entry name" value="HETEROKARYON INCOMPATIBILITY DOMAIN-CONTAINING PROTEIN"/>
    <property type="match status" value="1"/>
</dbReference>
<dbReference type="EMBL" id="JAULSX010000004">
    <property type="protein sequence ID" value="KAK3492959.1"/>
    <property type="molecule type" value="Genomic_DNA"/>
</dbReference>
<feature type="region of interest" description="Disordered" evidence="1">
    <location>
        <begin position="46"/>
        <end position="69"/>
    </location>
</feature>
<dbReference type="InterPro" id="IPR010730">
    <property type="entry name" value="HET"/>
</dbReference>
<accession>A0AAJ0I8U4</accession>
<dbReference type="InterPro" id="IPR052895">
    <property type="entry name" value="HetReg/Transcr_Mod"/>
</dbReference>
<evidence type="ECO:0000259" key="2">
    <source>
        <dbReference type="Pfam" id="PF06985"/>
    </source>
</evidence>
<sequence>MPIVGLLVRELAGFRNQFRPWRTGHGGDRVSSICCLQTHFIGRRDIDGNSYSNPGNPPPSPNNQTSPTMFIYSPLSREKRETRVFRFTPPRQSGSDRISLELRHASLDDDSLQYRALPYVWGDTKDKEDININGERFSVGANLHALLQMLQHHDVASWLWADAISIHQSDDDEKSWHVQSMCDMFKNAEFVYSWLGLGSEATDVAMEFFSDWGPRALKVGVMEKLWPTNMPMDWSFMPRYEVSRFWYSLERYFLPEPVFEKGGTVDNALSMDCERYEMARFFYDLLHLKGLRGTREKSKVALAREVLLLCGEKLLRITYFEAVLEAPWKFGEERATFLNNCPLRCGFCERFPSHLYPNKATLIRQLLCRRMEVSLGTILVAFSNQSERIWYRATDSRDIVYGILGLLSHDDRRPFGHVDYTNTTWVDLLTHATRSLIEASFTSGFLTNERMYTIGHCLPRPRDQPSELPSWVPDWRDVDVMEYDYQAGNIRESDRPSDWLTCIREFAELPESSDIWSLEGEDYVWRLVMNCHDTNFLWLRLKEHKYKTEAACFIRRLIRLDYPNPKSLPDFVVKYTQGFKELKALSNIRSSKHIKDARITKFSNLTDDTSRDATVIDDGKAQTKSKSVDPKYAPISISESDLKSFMDAEIRKLFRQARSRNSTLFKTAKGMLGIGIGDVRPGDIVVILQNAHTPFILRPHLQDNDEITTNSEGSGSTFTFGGEAWVDGIMHGDTIRYELHTFALRSQNAEQQNWE</sequence>
<organism evidence="3 4">
    <name type="scientific">Neurospora hispaniola</name>
    <dbReference type="NCBI Taxonomy" id="588809"/>
    <lineage>
        <taxon>Eukaryota</taxon>
        <taxon>Fungi</taxon>
        <taxon>Dikarya</taxon>
        <taxon>Ascomycota</taxon>
        <taxon>Pezizomycotina</taxon>
        <taxon>Sordariomycetes</taxon>
        <taxon>Sordariomycetidae</taxon>
        <taxon>Sordariales</taxon>
        <taxon>Sordariaceae</taxon>
        <taxon>Neurospora</taxon>
    </lineage>
</organism>
<evidence type="ECO:0000256" key="1">
    <source>
        <dbReference type="SAM" id="MobiDB-lite"/>
    </source>
</evidence>
<name>A0AAJ0I8U4_9PEZI</name>
<dbReference type="AlphaFoldDB" id="A0AAJ0I8U4"/>
<dbReference type="Pfam" id="PF06985">
    <property type="entry name" value="HET"/>
    <property type="match status" value="1"/>
</dbReference>
<gene>
    <name evidence="3" type="ORF">B0T23DRAFT_359014</name>
</gene>
<dbReference type="PANTHER" id="PTHR24148">
    <property type="entry name" value="ANKYRIN REPEAT DOMAIN-CONTAINING PROTEIN 39 HOMOLOG-RELATED"/>
    <property type="match status" value="1"/>
</dbReference>
<reference evidence="3 4" key="1">
    <citation type="journal article" date="2023" name="Mol. Phylogenet. Evol.">
        <title>Genome-scale phylogeny and comparative genomics of the fungal order Sordariales.</title>
        <authorList>
            <person name="Hensen N."/>
            <person name="Bonometti L."/>
            <person name="Westerberg I."/>
            <person name="Brannstrom I.O."/>
            <person name="Guillou S."/>
            <person name="Cros-Aarteil S."/>
            <person name="Calhoun S."/>
            <person name="Haridas S."/>
            <person name="Kuo A."/>
            <person name="Mondo S."/>
            <person name="Pangilinan J."/>
            <person name="Riley R."/>
            <person name="LaButti K."/>
            <person name="Andreopoulos B."/>
            <person name="Lipzen A."/>
            <person name="Chen C."/>
            <person name="Yan M."/>
            <person name="Daum C."/>
            <person name="Ng V."/>
            <person name="Clum A."/>
            <person name="Steindorff A."/>
            <person name="Ohm R.A."/>
            <person name="Martin F."/>
            <person name="Silar P."/>
            <person name="Natvig D.O."/>
            <person name="Lalanne C."/>
            <person name="Gautier V."/>
            <person name="Ament-Velasquez S.L."/>
            <person name="Kruys A."/>
            <person name="Hutchinson M.I."/>
            <person name="Powell A.J."/>
            <person name="Barry K."/>
            <person name="Miller A.N."/>
            <person name="Grigoriev I.V."/>
            <person name="Debuchy R."/>
            <person name="Gladieux P."/>
            <person name="Hiltunen Thoren M."/>
            <person name="Johannesson H."/>
        </authorList>
    </citation>
    <scope>NUCLEOTIDE SEQUENCE [LARGE SCALE GENOMIC DNA]</scope>
    <source>
        <strain evidence="3 4">FGSC 10403</strain>
    </source>
</reference>
<dbReference type="Proteomes" id="UP001285908">
    <property type="component" value="Unassembled WGS sequence"/>
</dbReference>
<dbReference type="RefSeq" id="XP_062693417.1">
    <property type="nucleotide sequence ID" value="XM_062836215.1"/>
</dbReference>
<feature type="domain" description="Heterokaryon incompatibility" evidence="2">
    <location>
        <begin position="114"/>
        <end position="214"/>
    </location>
</feature>
<keyword evidence="4" id="KW-1185">Reference proteome</keyword>
<dbReference type="GeneID" id="87873837"/>
<dbReference type="Pfam" id="PF26639">
    <property type="entry name" value="Het-6_barrel"/>
    <property type="match status" value="1"/>
</dbReference>
<evidence type="ECO:0000313" key="3">
    <source>
        <dbReference type="EMBL" id="KAK3492959.1"/>
    </source>
</evidence>